<dbReference type="NCBIfam" id="TIGR00125">
    <property type="entry name" value="cyt_tran_rel"/>
    <property type="match status" value="1"/>
</dbReference>
<dbReference type="PANTHER" id="PTHR43793:SF1">
    <property type="entry name" value="FAD SYNTHASE"/>
    <property type="match status" value="1"/>
</dbReference>
<sequence length="152" mass="17505">MKTVITYGTFDLFHVGHVNILERLRAMGDRLIVGVSSDEFNQVKGKQSIFCYEERARIISSLRSVDMVIPEVCWQQKEHDIQKYEVSVFGIGEDWKGKFDDLKPHCEVVYLPRSPSISTTQVKRALSKLDSEKIQQIKEGLDNMLNIVRAME</sequence>
<gene>
    <name evidence="4" type="ORF">J0A66_14005</name>
</gene>
<dbReference type="GO" id="GO:0016779">
    <property type="term" value="F:nucleotidyltransferase activity"/>
    <property type="evidence" value="ECO:0007669"/>
    <property type="project" value="UniProtKB-KW"/>
</dbReference>
<feature type="domain" description="Cytidyltransferase-like" evidence="3">
    <location>
        <begin position="5"/>
        <end position="124"/>
    </location>
</feature>
<proteinExistence type="predicted"/>
<dbReference type="Proteomes" id="UP000664654">
    <property type="component" value="Unassembled WGS sequence"/>
</dbReference>
<evidence type="ECO:0000256" key="2">
    <source>
        <dbReference type="ARBA" id="ARBA00022695"/>
    </source>
</evidence>
<reference evidence="4" key="1">
    <citation type="submission" date="2021-03" db="EMBL/GenBank/DDBJ databases">
        <title>novel species isolated from a fishpond in China.</title>
        <authorList>
            <person name="Lu H."/>
            <person name="Cai Z."/>
        </authorList>
    </citation>
    <scope>NUCLEOTIDE SEQUENCE</scope>
    <source>
        <strain evidence="4">JCM 30855</strain>
    </source>
</reference>
<dbReference type="AlphaFoldDB" id="A0A939DPH6"/>
<accession>A0A939DPH6</accession>
<dbReference type="InterPro" id="IPR004821">
    <property type="entry name" value="Cyt_trans-like"/>
</dbReference>
<keyword evidence="2 4" id="KW-0548">Nucleotidyltransferase</keyword>
<dbReference type="InterPro" id="IPR050385">
    <property type="entry name" value="Archaeal_FAD_synthase"/>
</dbReference>
<dbReference type="Pfam" id="PF01467">
    <property type="entry name" value="CTP_transf_like"/>
    <property type="match status" value="1"/>
</dbReference>
<evidence type="ECO:0000313" key="5">
    <source>
        <dbReference type="Proteomes" id="UP000664654"/>
    </source>
</evidence>
<dbReference type="SUPFAM" id="SSF52374">
    <property type="entry name" value="Nucleotidylyl transferase"/>
    <property type="match status" value="1"/>
</dbReference>
<protein>
    <submittedName>
        <fullName evidence="4">Adenylyltransferase/cytidyltransferase family protein</fullName>
    </submittedName>
</protein>
<dbReference type="EMBL" id="JAFKCV010000008">
    <property type="protein sequence ID" value="MBN7826344.1"/>
    <property type="molecule type" value="Genomic_DNA"/>
</dbReference>
<evidence type="ECO:0000259" key="3">
    <source>
        <dbReference type="Pfam" id="PF01467"/>
    </source>
</evidence>
<dbReference type="RefSeq" id="WP_206574460.1">
    <property type="nucleotide sequence ID" value="NZ_JAFKCV010000008.1"/>
</dbReference>
<keyword evidence="5" id="KW-1185">Reference proteome</keyword>
<comment type="caution">
    <text evidence="4">The sequence shown here is derived from an EMBL/GenBank/DDBJ whole genome shotgun (WGS) entry which is preliminary data.</text>
</comment>
<keyword evidence="1" id="KW-0808">Transferase</keyword>
<dbReference type="PANTHER" id="PTHR43793">
    <property type="entry name" value="FAD SYNTHASE"/>
    <property type="match status" value="1"/>
</dbReference>
<dbReference type="Gene3D" id="3.40.50.620">
    <property type="entry name" value="HUPs"/>
    <property type="match status" value="1"/>
</dbReference>
<evidence type="ECO:0000256" key="1">
    <source>
        <dbReference type="ARBA" id="ARBA00022679"/>
    </source>
</evidence>
<dbReference type="InterPro" id="IPR014729">
    <property type="entry name" value="Rossmann-like_a/b/a_fold"/>
</dbReference>
<name>A0A939DPH6_9ALTE</name>
<evidence type="ECO:0000313" key="4">
    <source>
        <dbReference type="EMBL" id="MBN7826344.1"/>
    </source>
</evidence>
<organism evidence="4 5">
    <name type="scientific">Bowmanella dokdonensis</name>
    <dbReference type="NCBI Taxonomy" id="751969"/>
    <lineage>
        <taxon>Bacteria</taxon>
        <taxon>Pseudomonadati</taxon>
        <taxon>Pseudomonadota</taxon>
        <taxon>Gammaproteobacteria</taxon>
        <taxon>Alteromonadales</taxon>
        <taxon>Alteromonadaceae</taxon>
        <taxon>Bowmanella</taxon>
    </lineage>
</organism>